<evidence type="ECO:0000256" key="1">
    <source>
        <dbReference type="SAM" id="MobiDB-lite"/>
    </source>
</evidence>
<dbReference type="InterPro" id="IPR006311">
    <property type="entry name" value="TAT_signal"/>
</dbReference>
<comment type="caution">
    <text evidence="3">The sequence shown here is derived from an EMBL/GenBank/DDBJ whole genome shotgun (WGS) entry which is preliminary data.</text>
</comment>
<evidence type="ECO:0000313" key="4">
    <source>
        <dbReference type="Proteomes" id="UP000578112"/>
    </source>
</evidence>
<feature type="signal peptide" evidence="2">
    <location>
        <begin position="1"/>
        <end position="24"/>
    </location>
</feature>
<dbReference type="RefSeq" id="WP_184988234.1">
    <property type="nucleotide sequence ID" value="NZ_BOMK01000034.1"/>
</dbReference>
<organism evidence="3 4">
    <name type="scientific">Actinoplanes digitatis</name>
    <dbReference type="NCBI Taxonomy" id="1868"/>
    <lineage>
        <taxon>Bacteria</taxon>
        <taxon>Bacillati</taxon>
        <taxon>Actinomycetota</taxon>
        <taxon>Actinomycetes</taxon>
        <taxon>Micromonosporales</taxon>
        <taxon>Micromonosporaceae</taxon>
        <taxon>Actinoplanes</taxon>
    </lineage>
</organism>
<dbReference type="AlphaFoldDB" id="A0A7W7HRK9"/>
<proteinExistence type="predicted"/>
<accession>A0A7W7HRK9</accession>
<dbReference type="PROSITE" id="PS51257">
    <property type="entry name" value="PROKAR_LIPOPROTEIN"/>
    <property type="match status" value="1"/>
</dbReference>
<feature type="compositionally biased region" description="Low complexity" evidence="1">
    <location>
        <begin position="124"/>
        <end position="155"/>
    </location>
</feature>
<reference evidence="3 4" key="1">
    <citation type="submission" date="2020-08" db="EMBL/GenBank/DDBJ databases">
        <title>Sequencing the genomes of 1000 actinobacteria strains.</title>
        <authorList>
            <person name="Klenk H.-P."/>
        </authorList>
    </citation>
    <scope>NUCLEOTIDE SEQUENCE [LARGE SCALE GENOMIC DNA]</scope>
    <source>
        <strain evidence="3 4">DSM 43149</strain>
    </source>
</reference>
<sequence>MRSLGSRRAALATGVAAVAAVALAGCSAGQVAETANKRPSNMGVNATNSNGTILIRNLAVQYPGTTGYAAGENAPLELGLFNQTRQTITVLVSSRPAPSGAAETEGSAAIVSARSVGLTGGPAGSAKPSPAAPTQEPSADPSASASPSAAPRPAGPVFRPARIEVAPLGAVTFLPGDIVQLQAIGLTGKLAPGQALNLVFEFSNGADPLVLEAPVGIPLTPASRGPGLEPHENSEE</sequence>
<evidence type="ECO:0000313" key="3">
    <source>
        <dbReference type="EMBL" id="MBB4759510.1"/>
    </source>
</evidence>
<evidence type="ECO:0000256" key="2">
    <source>
        <dbReference type="SAM" id="SignalP"/>
    </source>
</evidence>
<gene>
    <name evidence="3" type="ORF">BJ971_000066</name>
</gene>
<dbReference type="Proteomes" id="UP000578112">
    <property type="component" value="Unassembled WGS sequence"/>
</dbReference>
<feature type="chain" id="PRO_5039612383" description="Copper(I)-binding protein" evidence="2">
    <location>
        <begin position="25"/>
        <end position="236"/>
    </location>
</feature>
<keyword evidence="4" id="KW-1185">Reference proteome</keyword>
<feature type="region of interest" description="Disordered" evidence="1">
    <location>
        <begin position="119"/>
        <end position="155"/>
    </location>
</feature>
<dbReference type="PROSITE" id="PS51318">
    <property type="entry name" value="TAT"/>
    <property type="match status" value="1"/>
</dbReference>
<evidence type="ECO:0008006" key="5">
    <source>
        <dbReference type="Google" id="ProtNLM"/>
    </source>
</evidence>
<protein>
    <recommendedName>
        <fullName evidence="5">Copper(I)-binding protein</fullName>
    </recommendedName>
</protein>
<keyword evidence="2" id="KW-0732">Signal</keyword>
<name>A0A7W7HRK9_9ACTN</name>
<dbReference type="EMBL" id="JACHNH010000001">
    <property type="protein sequence ID" value="MBB4759510.1"/>
    <property type="molecule type" value="Genomic_DNA"/>
</dbReference>